<organism evidence="1 2">
    <name type="scientific">Pedobacter psychroterrae</name>
    <dbReference type="NCBI Taxonomy" id="2530453"/>
    <lineage>
        <taxon>Bacteria</taxon>
        <taxon>Pseudomonadati</taxon>
        <taxon>Bacteroidota</taxon>
        <taxon>Sphingobacteriia</taxon>
        <taxon>Sphingobacteriales</taxon>
        <taxon>Sphingobacteriaceae</taxon>
        <taxon>Pedobacter</taxon>
    </lineage>
</organism>
<name>A0A4R0NBX9_9SPHI</name>
<sequence length="342" mass="39133">MEYTKDHIILEYKRLKEYLGKSPSSRKFYAETGLSLRMLEKLYGSNAFSKLVNECGDVANNFSTDKIEIEDILLQWGNLTRECKKLPAIADWQFNNCKPQITNIKKSHGLRWADIPYKFLELFSDKNEWQDVVAIIPNRSPNEVTTSKNIPKIEGLPYEILKFIPPVVQDLVDQSSDKEKALEFEKGVNLVFQMLGFEVTNYGQGTGRNPDGIAKASQNNYAVLVDAKSRTENYKIGTDDRTFIEYINKFYEPLKKSGFKNIYLLIVSSGFDLVTASAIKNIKIDTQVSTTFLTSKLLLKLLSNKIKNPRQFDLKLFQELLIEDGEITEKRIDALIAKQNKS</sequence>
<evidence type="ECO:0000313" key="2">
    <source>
        <dbReference type="Proteomes" id="UP000293347"/>
    </source>
</evidence>
<dbReference type="OrthoDB" id="1490364at2"/>
<proteinExistence type="predicted"/>
<evidence type="ECO:0000313" key="1">
    <source>
        <dbReference type="EMBL" id="TCC96793.1"/>
    </source>
</evidence>
<dbReference type="Proteomes" id="UP000293347">
    <property type="component" value="Unassembled WGS sequence"/>
</dbReference>
<accession>A0A4R0NBX9</accession>
<protein>
    <recommendedName>
        <fullName evidence="3">Restriction endonuclease</fullName>
    </recommendedName>
</protein>
<dbReference type="EMBL" id="SJSL01000010">
    <property type="protein sequence ID" value="TCC96793.1"/>
    <property type="molecule type" value="Genomic_DNA"/>
</dbReference>
<evidence type="ECO:0008006" key="3">
    <source>
        <dbReference type="Google" id="ProtNLM"/>
    </source>
</evidence>
<reference evidence="1 2" key="1">
    <citation type="submission" date="2019-02" db="EMBL/GenBank/DDBJ databases">
        <title>Pedobacter sp. RP-1-14 sp. nov., isolated from Arctic soil.</title>
        <authorList>
            <person name="Dahal R.H."/>
        </authorList>
    </citation>
    <scope>NUCLEOTIDE SEQUENCE [LARGE SCALE GENOMIC DNA]</scope>
    <source>
        <strain evidence="1 2">RP-1-14</strain>
    </source>
</reference>
<dbReference type="AlphaFoldDB" id="A0A4R0NBX9"/>
<comment type="caution">
    <text evidence="1">The sequence shown here is derived from an EMBL/GenBank/DDBJ whole genome shotgun (WGS) entry which is preliminary data.</text>
</comment>
<keyword evidence="2" id="KW-1185">Reference proteome</keyword>
<dbReference type="Gene3D" id="3.40.91.30">
    <property type="match status" value="1"/>
</dbReference>
<gene>
    <name evidence="1" type="ORF">EZ437_20595</name>
</gene>
<dbReference type="RefSeq" id="WP_131598027.1">
    <property type="nucleotide sequence ID" value="NZ_SJSL01000010.1"/>
</dbReference>